<dbReference type="InParanoid" id="K9U0Q9"/>
<accession>K9U0Q9</accession>
<dbReference type="AlphaFoldDB" id="K9U0Q9"/>
<evidence type="ECO:0000313" key="2">
    <source>
        <dbReference type="Proteomes" id="UP000010384"/>
    </source>
</evidence>
<organism evidence="1 2">
    <name type="scientific">Chroococcidiopsis thermalis (strain PCC 7203)</name>
    <dbReference type="NCBI Taxonomy" id="251229"/>
    <lineage>
        <taxon>Bacteria</taxon>
        <taxon>Bacillati</taxon>
        <taxon>Cyanobacteriota</taxon>
        <taxon>Cyanophyceae</taxon>
        <taxon>Chroococcidiopsidales</taxon>
        <taxon>Chroococcidiopsidaceae</taxon>
        <taxon>Chroococcidiopsis</taxon>
    </lineage>
</organism>
<proteinExistence type="predicted"/>
<sequence>MLSTHDSQTCYSHFIVLEDTSSDADKLAGDRLYNYLVNTP</sequence>
<dbReference type="STRING" id="251229.Chro_2553"/>
<dbReference type="EMBL" id="CP003597">
    <property type="protein sequence ID" value="AFY88031.1"/>
    <property type="molecule type" value="Genomic_DNA"/>
</dbReference>
<protein>
    <submittedName>
        <fullName evidence="1">Uncharacterized protein</fullName>
    </submittedName>
</protein>
<dbReference type="HOGENOM" id="CLU_3287040_0_0_3"/>
<gene>
    <name evidence="1" type="ORF">Chro_2553</name>
</gene>
<reference evidence="1 2" key="1">
    <citation type="submission" date="2012-06" db="EMBL/GenBank/DDBJ databases">
        <title>Finished chromosome of genome of Chroococcidiopsis thermalis PCC 7203.</title>
        <authorList>
            <consortium name="US DOE Joint Genome Institute"/>
            <person name="Gugger M."/>
            <person name="Coursin T."/>
            <person name="Rippka R."/>
            <person name="Tandeau De Marsac N."/>
            <person name="Huntemann M."/>
            <person name="Wei C.-L."/>
            <person name="Han J."/>
            <person name="Detter J.C."/>
            <person name="Han C."/>
            <person name="Tapia R."/>
            <person name="Davenport K."/>
            <person name="Daligault H."/>
            <person name="Erkkila T."/>
            <person name="Gu W."/>
            <person name="Munk A.C.C."/>
            <person name="Teshima H."/>
            <person name="Xu Y."/>
            <person name="Chain P."/>
            <person name="Chen A."/>
            <person name="Krypides N."/>
            <person name="Mavromatis K."/>
            <person name="Markowitz V."/>
            <person name="Szeto E."/>
            <person name="Ivanova N."/>
            <person name="Mikhailova N."/>
            <person name="Ovchinnikova G."/>
            <person name="Pagani I."/>
            <person name="Pati A."/>
            <person name="Goodwin L."/>
            <person name="Peters L."/>
            <person name="Pitluck S."/>
            <person name="Woyke T."/>
            <person name="Kerfeld C."/>
        </authorList>
    </citation>
    <scope>NUCLEOTIDE SEQUENCE [LARGE SCALE GENOMIC DNA]</scope>
    <source>
        <strain evidence="1 2">PCC 7203</strain>
    </source>
</reference>
<evidence type="ECO:0000313" key="1">
    <source>
        <dbReference type="EMBL" id="AFY88031.1"/>
    </source>
</evidence>
<dbReference type="RefSeq" id="WP_015154579.1">
    <property type="nucleotide sequence ID" value="NC_019695.1"/>
</dbReference>
<name>K9U0Q9_CHRTP</name>
<dbReference type="Proteomes" id="UP000010384">
    <property type="component" value="Chromosome"/>
</dbReference>
<dbReference type="KEGG" id="cthe:Chro_2553"/>
<keyword evidence="2" id="KW-1185">Reference proteome</keyword>